<keyword evidence="5" id="KW-0539">Nucleus</keyword>
<dbReference type="SMART" id="SM00581">
    <property type="entry name" value="PSP"/>
    <property type="match status" value="1"/>
</dbReference>
<comment type="caution">
    <text evidence="8">The sequence shown here is derived from an EMBL/GenBank/DDBJ whole genome shotgun (WGS) entry which is preliminary data.</text>
</comment>
<dbReference type="PANTHER" id="PTHR13316">
    <property type="entry name" value="ZINC FINGER, CCHC DOMAIN CONTAINING 8"/>
    <property type="match status" value="1"/>
</dbReference>
<dbReference type="EMBL" id="CAKXAJ010025483">
    <property type="protein sequence ID" value="CAH2240219.1"/>
    <property type="molecule type" value="Genomic_DNA"/>
</dbReference>
<feature type="region of interest" description="Disordered" evidence="6">
    <location>
        <begin position="736"/>
        <end position="835"/>
    </location>
</feature>
<feature type="compositionally biased region" description="Pro residues" evidence="6">
    <location>
        <begin position="486"/>
        <end position="513"/>
    </location>
</feature>
<name>A0A8S4RSY1_9NEOP</name>
<feature type="region of interest" description="Disordered" evidence="6">
    <location>
        <begin position="480"/>
        <end position="547"/>
    </location>
</feature>
<evidence type="ECO:0000256" key="5">
    <source>
        <dbReference type="ARBA" id="ARBA00023242"/>
    </source>
</evidence>
<dbReference type="InterPro" id="IPR052115">
    <property type="entry name" value="NEXT_complex_subunit_ZCCHC8"/>
</dbReference>
<keyword evidence="3" id="KW-0863">Zinc-finger</keyword>
<evidence type="ECO:0000256" key="1">
    <source>
        <dbReference type="ARBA" id="ARBA00004123"/>
    </source>
</evidence>
<feature type="domain" description="PSP proline-rich" evidence="7">
    <location>
        <begin position="319"/>
        <end position="371"/>
    </location>
</feature>
<feature type="region of interest" description="Disordered" evidence="6">
    <location>
        <begin position="22"/>
        <end position="55"/>
    </location>
</feature>
<feature type="compositionally biased region" description="Basic and acidic residues" evidence="6">
    <location>
        <begin position="26"/>
        <end position="41"/>
    </location>
</feature>
<dbReference type="GO" id="GO:0003723">
    <property type="term" value="F:RNA binding"/>
    <property type="evidence" value="ECO:0007669"/>
    <property type="project" value="TreeGrafter"/>
</dbReference>
<protein>
    <submittedName>
        <fullName evidence="8">Jg1779 protein</fullName>
    </submittedName>
</protein>
<evidence type="ECO:0000256" key="6">
    <source>
        <dbReference type="SAM" id="MobiDB-lite"/>
    </source>
</evidence>
<keyword evidence="4" id="KW-0862">Zinc</keyword>
<evidence type="ECO:0000256" key="3">
    <source>
        <dbReference type="ARBA" id="ARBA00022771"/>
    </source>
</evidence>
<organism evidence="8 9">
    <name type="scientific">Pararge aegeria aegeria</name>
    <dbReference type="NCBI Taxonomy" id="348720"/>
    <lineage>
        <taxon>Eukaryota</taxon>
        <taxon>Metazoa</taxon>
        <taxon>Ecdysozoa</taxon>
        <taxon>Arthropoda</taxon>
        <taxon>Hexapoda</taxon>
        <taxon>Insecta</taxon>
        <taxon>Pterygota</taxon>
        <taxon>Neoptera</taxon>
        <taxon>Endopterygota</taxon>
        <taxon>Lepidoptera</taxon>
        <taxon>Glossata</taxon>
        <taxon>Ditrysia</taxon>
        <taxon>Papilionoidea</taxon>
        <taxon>Nymphalidae</taxon>
        <taxon>Satyrinae</taxon>
        <taxon>Satyrini</taxon>
        <taxon>Parargina</taxon>
        <taxon>Pararge</taxon>
    </lineage>
</organism>
<feature type="compositionally biased region" description="Polar residues" evidence="6">
    <location>
        <begin position="737"/>
        <end position="747"/>
    </location>
</feature>
<feature type="compositionally biased region" description="Polar residues" evidence="6">
    <location>
        <begin position="535"/>
        <end position="544"/>
    </location>
</feature>
<feature type="compositionally biased region" description="Basic and acidic residues" evidence="6">
    <location>
        <begin position="514"/>
        <end position="534"/>
    </location>
</feature>
<proteinExistence type="predicted"/>
<evidence type="ECO:0000313" key="9">
    <source>
        <dbReference type="Proteomes" id="UP000838756"/>
    </source>
</evidence>
<keyword evidence="2" id="KW-0479">Metal-binding</keyword>
<keyword evidence="9" id="KW-1185">Reference proteome</keyword>
<evidence type="ECO:0000256" key="4">
    <source>
        <dbReference type="ARBA" id="ARBA00022833"/>
    </source>
</evidence>
<feature type="compositionally biased region" description="Basic and acidic residues" evidence="6">
    <location>
        <begin position="806"/>
        <end position="821"/>
    </location>
</feature>
<dbReference type="Pfam" id="PF04046">
    <property type="entry name" value="PSP"/>
    <property type="match status" value="1"/>
</dbReference>
<gene>
    <name evidence="8" type="primary">jg1779</name>
    <name evidence="8" type="ORF">PAEG_LOCUS16822</name>
</gene>
<dbReference type="GO" id="GO:0071013">
    <property type="term" value="C:catalytic step 2 spliceosome"/>
    <property type="evidence" value="ECO:0007669"/>
    <property type="project" value="TreeGrafter"/>
</dbReference>
<dbReference type="AlphaFoldDB" id="A0A8S4RSY1"/>
<dbReference type="PANTHER" id="PTHR13316:SF0">
    <property type="entry name" value="ZINC FINGER CCHC DOMAIN-CONTAINING PROTEIN 8"/>
    <property type="match status" value="1"/>
</dbReference>
<sequence>MAKRKAGVNDIIYELDNDDIELSSADEGKETKMGRFENDIRRKQRRNAHSKQEDEAKKCTEVINLDCSRDGSCDSFSLNNSDNGGKATLTDISNKNYCKSETNCDDPQTNDEDLHNNTMFHDHNIVVDSPSNSDLGVVGCENRTPLVTVRFKDRKLAHTYKKRIKEFLINLLKSWSIDSVNLSGDSDVELDIWPEELFEEEFDKTGEIDEDFSKDDLVEEFDNVSEVDDSMFFVDTAPGDEAHTDIPKYSQTSSLITNIVEEDTSSPTTFRRGPICFNCDGEHSLKDCQLPRNHSKIAASRKNMTPRIGRYHVEDEQKYGHLVPGRISGNLRHALGLKRYELPLHIYRMRMLGYPPGWLEEARISHSGITLFDSTGNATQDPEDEDGEICEPGCKDKFDIKKILDFPGYNVPASSRYIEEAHLFGFPPMSEQDSKMEMLQALAPNAMKAYKRKKLTFFPSTNQNSFLEGQAEMELDSGDEMAEFPSMPPLPDEAPPTLLLPPPPPPTPPPEEIPSPRKVDKSDTSDIPEIKSGDSKTTGKSGINRNLDEVKGTKHMTNEMTDTKQHLTNKKKDFVDNEVDLASSSDDELQVIEVVQVTDIPVPEDVLISIDDDDDVVVVEKSKVTSGPTSPSLAALEEKKKRLLDALTGNDDVSMELIVLDETLSDSEHDTDNVNKEKLQTNDQTEIEDNISKIDKEESNTINRIKELEESLTVMVDGENLPTNKDLKLLEAETRQVESSSILSGETNDAIVEKSLDENEVTGSKDENSSTINKEVIRAESTSMSNENVKSGEDEKPSTLNVQTKPDTDRDNNHDEKEFSKSMEVNASDSKTGHVKNTSYGTPVLNIVSPFVKLPSDDKFAKDICDVLNFENLPNSTGKFKQISSLLKRVKSAVDRIQDS</sequence>
<comment type="subcellular location">
    <subcellularLocation>
        <location evidence="1">Nucleus</location>
    </subcellularLocation>
</comment>
<dbReference type="OrthoDB" id="8026949at2759"/>
<feature type="compositionally biased region" description="Basic and acidic residues" evidence="6">
    <location>
        <begin position="751"/>
        <end position="768"/>
    </location>
</feature>
<reference evidence="8" key="1">
    <citation type="submission" date="2022-03" db="EMBL/GenBank/DDBJ databases">
        <authorList>
            <person name="Lindestad O."/>
        </authorList>
    </citation>
    <scope>NUCLEOTIDE SEQUENCE</scope>
</reference>
<dbReference type="Proteomes" id="UP000838756">
    <property type="component" value="Unassembled WGS sequence"/>
</dbReference>
<accession>A0A8S4RSY1</accession>
<dbReference type="GO" id="GO:0008270">
    <property type="term" value="F:zinc ion binding"/>
    <property type="evidence" value="ECO:0007669"/>
    <property type="project" value="UniProtKB-KW"/>
</dbReference>
<feature type="compositionally biased region" description="Polar residues" evidence="6">
    <location>
        <begin position="780"/>
        <end position="789"/>
    </location>
</feature>
<evidence type="ECO:0000256" key="2">
    <source>
        <dbReference type="ARBA" id="ARBA00022723"/>
    </source>
</evidence>
<dbReference type="InterPro" id="IPR006568">
    <property type="entry name" value="PSP_pro-rich"/>
</dbReference>
<evidence type="ECO:0000313" key="8">
    <source>
        <dbReference type="EMBL" id="CAH2240219.1"/>
    </source>
</evidence>
<feature type="compositionally biased region" description="Polar residues" evidence="6">
    <location>
        <begin position="823"/>
        <end position="835"/>
    </location>
</feature>
<evidence type="ECO:0000259" key="7">
    <source>
        <dbReference type="SMART" id="SM00581"/>
    </source>
</evidence>